<dbReference type="GO" id="GO:0016853">
    <property type="term" value="F:isomerase activity"/>
    <property type="evidence" value="ECO:0007669"/>
    <property type="project" value="UniProtKB-KW"/>
</dbReference>
<dbReference type="PROSITE" id="PS51352">
    <property type="entry name" value="THIOREDOXIN_2"/>
    <property type="match status" value="1"/>
</dbReference>
<dbReference type="InterPro" id="IPR013766">
    <property type="entry name" value="Thioredoxin_domain"/>
</dbReference>
<dbReference type="CDD" id="cd03023">
    <property type="entry name" value="DsbA_Com1_like"/>
    <property type="match status" value="1"/>
</dbReference>
<evidence type="ECO:0000313" key="4">
    <source>
        <dbReference type="EMBL" id="SMC40678.1"/>
    </source>
</evidence>
<name>A0A1W1YYA3_9RHOB</name>
<keyword evidence="4" id="KW-0413">Isomerase</keyword>
<dbReference type="AlphaFoldDB" id="A0A1W1YYA3"/>
<evidence type="ECO:0000256" key="1">
    <source>
        <dbReference type="ARBA" id="ARBA00003565"/>
    </source>
</evidence>
<dbReference type="EMBL" id="FWYD01000001">
    <property type="protein sequence ID" value="SMC40678.1"/>
    <property type="molecule type" value="Genomic_DNA"/>
</dbReference>
<organism evidence="4 5">
    <name type="scientific">Primorskyibacter flagellatus</name>
    <dbReference type="NCBI Taxonomy" id="1387277"/>
    <lineage>
        <taxon>Bacteria</taxon>
        <taxon>Pseudomonadati</taxon>
        <taxon>Pseudomonadota</taxon>
        <taxon>Alphaproteobacteria</taxon>
        <taxon>Rhodobacterales</taxon>
        <taxon>Roseobacteraceae</taxon>
        <taxon>Primorskyibacter</taxon>
    </lineage>
</organism>
<dbReference type="Gene3D" id="3.40.30.10">
    <property type="entry name" value="Glutaredoxin"/>
    <property type="match status" value="1"/>
</dbReference>
<dbReference type="PANTHER" id="PTHR35272">
    <property type="entry name" value="THIOL:DISULFIDE INTERCHANGE PROTEIN DSBC-RELATED"/>
    <property type="match status" value="1"/>
</dbReference>
<dbReference type="STRING" id="1387277.SAMN06295998_10144"/>
<dbReference type="InterPro" id="IPR036249">
    <property type="entry name" value="Thioredoxin-like_sf"/>
</dbReference>
<dbReference type="OrthoDB" id="9780147at2"/>
<gene>
    <name evidence="4" type="ORF">SAMN06295998_10144</name>
</gene>
<evidence type="ECO:0000256" key="2">
    <source>
        <dbReference type="SAM" id="SignalP"/>
    </source>
</evidence>
<proteinExistence type="predicted"/>
<sequence length="251" mass="27881">MKRPLAASTLALGIALAAPAMAFDITSMSEAERDTFRQEVRSYLLENPEIIIEAVNTLEARQAEQAAMDDRTMVEVNAEALFNDGFSWEGGNPEGDVTLVEFLDYRCGYCRKAHEEVKELVSSDGNIRYIVKELPILGEESVTSSRFAIATKQIAGDEAYAAVYDTLMNFKGEVTETALRRIADTLDLEADPIIAQMQADEVSEVIEETRALAQRLQINGTPTFVMQDEMLRGYVPIDGMRQVVETLRENG</sequence>
<dbReference type="Pfam" id="PF13462">
    <property type="entry name" value="Thioredoxin_4"/>
    <property type="match status" value="1"/>
</dbReference>
<dbReference type="Pfam" id="PF18312">
    <property type="entry name" value="ScsC_N"/>
    <property type="match status" value="1"/>
</dbReference>
<keyword evidence="2" id="KW-0732">Signal</keyword>
<dbReference type="Proteomes" id="UP000192330">
    <property type="component" value="Unassembled WGS sequence"/>
</dbReference>
<dbReference type="InterPro" id="IPR012336">
    <property type="entry name" value="Thioredoxin-like_fold"/>
</dbReference>
<accession>A0A1W1YYA3</accession>
<dbReference type="SUPFAM" id="SSF52833">
    <property type="entry name" value="Thioredoxin-like"/>
    <property type="match status" value="1"/>
</dbReference>
<reference evidence="4 5" key="1">
    <citation type="submission" date="2017-04" db="EMBL/GenBank/DDBJ databases">
        <authorList>
            <person name="Afonso C.L."/>
            <person name="Miller P.J."/>
            <person name="Scott M.A."/>
            <person name="Spackman E."/>
            <person name="Goraichik I."/>
            <person name="Dimitrov K.M."/>
            <person name="Suarez D.L."/>
            <person name="Swayne D.E."/>
        </authorList>
    </citation>
    <scope>NUCLEOTIDE SEQUENCE [LARGE SCALE GENOMIC DNA]</scope>
    <source>
        <strain evidence="4 5">CGMCC 1.12644</strain>
    </source>
</reference>
<dbReference type="PANTHER" id="PTHR35272:SF3">
    <property type="entry name" value="THIOL:DISULFIDE INTERCHANGE PROTEIN DSBC"/>
    <property type="match status" value="1"/>
</dbReference>
<evidence type="ECO:0000313" key="5">
    <source>
        <dbReference type="Proteomes" id="UP000192330"/>
    </source>
</evidence>
<dbReference type="RefSeq" id="WP_084349809.1">
    <property type="nucleotide sequence ID" value="NZ_FWYD01000001.1"/>
</dbReference>
<dbReference type="InterPro" id="IPR051470">
    <property type="entry name" value="Thiol:disulfide_interchange"/>
</dbReference>
<keyword evidence="5" id="KW-1185">Reference proteome</keyword>
<feature type="domain" description="Thioredoxin" evidence="3">
    <location>
        <begin position="62"/>
        <end position="249"/>
    </location>
</feature>
<comment type="function">
    <text evidence="1">May be required for disulfide bond formation in some proteins.</text>
</comment>
<feature type="chain" id="PRO_5012641990" evidence="2">
    <location>
        <begin position="23"/>
        <end position="251"/>
    </location>
</feature>
<feature type="signal peptide" evidence="2">
    <location>
        <begin position="1"/>
        <end position="22"/>
    </location>
</feature>
<dbReference type="InterPro" id="IPR041205">
    <property type="entry name" value="ScsC_N"/>
</dbReference>
<evidence type="ECO:0000259" key="3">
    <source>
        <dbReference type="PROSITE" id="PS51352"/>
    </source>
</evidence>
<protein>
    <submittedName>
        <fullName evidence="4">Protein-disulfide isomerase</fullName>
    </submittedName>
</protein>